<evidence type="ECO:0000313" key="1">
    <source>
        <dbReference type="EMBL" id="SCC30474.1"/>
    </source>
</evidence>
<dbReference type="AlphaFoldDB" id="A0A0V8HAD5"/>
<gene>
    <name evidence="1" type="ORF">GA0061094_3842</name>
</gene>
<proteinExistence type="predicted"/>
<sequence length="89" mass="10311">MKRKAVAFTTILFTFIGVGWMVESQDRFNRGIIETDDPSTANLQPVRYDGTGEMEEVPANNQRIRQPFRSREYIRIVPSRTPYTNEALD</sequence>
<dbReference type="Proteomes" id="UP000181997">
    <property type="component" value="Unassembled WGS sequence"/>
</dbReference>
<dbReference type="EMBL" id="FMAU01000006">
    <property type="protein sequence ID" value="SCC30474.1"/>
    <property type="molecule type" value="Genomic_DNA"/>
</dbReference>
<reference evidence="2" key="1">
    <citation type="submission" date="2016-08" db="EMBL/GenBank/DDBJ databases">
        <authorList>
            <person name="Varghese N."/>
            <person name="Submissions Spin"/>
        </authorList>
    </citation>
    <scope>NUCLEOTIDE SEQUENCE [LARGE SCALE GENOMIC DNA]</scope>
    <source>
        <strain evidence="2">SGD-1123</strain>
    </source>
</reference>
<organism evidence="1 2">
    <name type="scientific">[Bacillus] enclensis</name>
    <dbReference type="NCBI Taxonomy" id="1402860"/>
    <lineage>
        <taxon>Bacteria</taxon>
        <taxon>Bacillati</taxon>
        <taxon>Bacillota</taxon>
        <taxon>Bacilli</taxon>
        <taxon>Bacillales</taxon>
        <taxon>Bacillaceae</taxon>
        <taxon>Rossellomorea</taxon>
    </lineage>
</organism>
<name>A0A0V8HAD5_9BACI</name>
<evidence type="ECO:0000313" key="2">
    <source>
        <dbReference type="Proteomes" id="UP000181997"/>
    </source>
</evidence>
<dbReference type="RefSeq" id="WP_058299710.1">
    <property type="nucleotide sequence ID" value="NZ_FMAU01000006.1"/>
</dbReference>
<dbReference type="OrthoDB" id="2916641at2"/>
<keyword evidence="2" id="KW-1185">Reference proteome</keyword>
<protein>
    <submittedName>
        <fullName evidence="1">Uncharacterized protein</fullName>
    </submittedName>
</protein>
<accession>A0A0V8HAD5</accession>